<dbReference type="AlphaFoldDB" id="A0A6C0IFZ1"/>
<reference evidence="1" key="1">
    <citation type="journal article" date="2020" name="Nature">
        <title>Giant virus diversity and host interactions through global metagenomics.</title>
        <authorList>
            <person name="Schulz F."/>
            <person name="Roux S."/>
            <person name="Paez-Espino D."/>
            <person name="Jungbluth S."/>
            <person name="Walsh D.A."/>
            <person name="Denef V.J."/>
            <person name="McMahon K.D."/>
            <person name="Konstantinidis K.T."/>
            <person name="Eloe-Fadrosh E.A."/>
            <person name="Kyrpides N.C."/>
            <person name="Woyke T."/>
        </authorList>
    </citation>
    <scope>NUCLEOTIDE SEQUENCE</scope>
    <source>
        <strain evidence="1">GVMAG-M-3300023184-77</strain>
    </source>
</reference>
<protein>
    <submittedName>
        <fullName evidence="1">Uncharacterized protein</fullName>
    </submittedName>
</protein>
<organism evidence="1">
    <name type="scientific">viral metagenome</name>
    <dbReference type="NCBI Taxonomy" id="1070528"/>
    <lineage>
        <taxon>unclassified sequences</taxon>
        <taxon>metagenomes</taxon>
        <taxon>organismal metagenomes</taxon>
    </lineage>
</organism>
<sequence>MYTRNFYYINDVKAALQYSIHNKSNKSNKSNKLVKESVYWAKELLDCNESLTLQQIFFYSWFYSIGLGNLNILLDIHKPSLETTYALASIQERNNTLPYILLNGSLEKTYKMKKTLYKLSKDMTHSNPKIDNWFRATLYGKYLESWQHSIELWKDISFQEIIEQVIYIKFDNPSFIISVIEAISKLDYILLLYRQITIIGILCMDDLTVEKGIKPLEKMDSNMNIYIECWKSTYGSRKGRAYSIPKECLYGKTTRGLMTVEETNLPEIYNSDKLIEEQTIHNEIVNIFGSFKAFKEDAHKYDEFCNQYFYDDIPDEWSLEEQEKSHGKGILMIGEKPSFEKFFSIWVNKDSECFISHKESIVKEYIQKYPSTTFDFELELIKKYDTSKFDMKSIQESIENI</sequence>
<accession>A0A6C0IFZ1</accession>
<dbReference type="EMBL" id="MN740165">
    <property type="protein sequence ID" value="QHT91445.1"/>
    <property type="molecule type" value="Genomic_DNA"/>
</dbReference>
<evidence type="ECO:0000313" key="1">
    <source>
        <dbReference type="EMBL" id="QHT91445.1"/>
    </source>
</evidence>
<name>A0A6C0IFZ1_9ZZZZ</name>
<proteinExistence type="predicted"/>